<feature type="transmembrane region" description="Helical" evidence="7">
    <location>
        <begin position="6"/>
        <end position="29"/>
    </location>
</feature>
<comment type="similarity">
    <text evidence="1 5 6">Belongs to the peptidase S8 family.</text>
</comment>
<keyword evidence="7" id="KW-0812">Transmembrane</keyword>
<keyword evidence="3 5" id="KW-0378">Hydrolase</keyword>
<dbReference type="Gene3D" id="3.40.50.200">
    <property type="entry name" value="Peptidase S8/S53 domain"/>
    <property type="match status" value="1"/>
</dbReference>
<dbReference type="InterPro" id="IPR000209">
    <property type="entry name" value="Peptidase_S8/S53_dom"/>
</dbReference>
<feature type="domain" description="Fervidolysin-like N-terminal prodomain" evidence="9">
    <location>
        <begin position="58"/>
        <end position="126"/>
    </location>
</feature>
<dbReference type="InterPro" id="IPR015500">
    <property type="entry name" value="Peptidase_S8_subtilisin-rel"/>
</dbReference>
<dbReference type="CDD" id="cd07473">
    <property type="entry name" value="Peptidases_S8_Subtilisin_like"/>
    <property type="match status" value="1"/>
</dbReference>
<proteinExistence type="inferred from homology"/>
<dbReference type="PANTHER" id="PTHR43399">
    <property type="entry name" value="SUBTILISIN-RELATED"/>
    <property type="match status" value="1"/>
</dbReference>
<evidence type="ECO:0000256" key="2">
    <source>
        <dbReference type="ARBA" id="ARBA00022670"/>
    </source>
</evidence>
<dbReference type="GO" id="GO:0004252">
    <property type="term" value="F:serine-type endopeptidase activity"/>
    <property type="evidence" value="ECO:0007669"/>
    <property type="project" value="UniProtKB-UniRule"/>
</dbReference>
<keyword evidence="7" id="KW-0472">Membrane</keyword>
<feature type="active site" description="Charge relay system" evidence="5">
    <location>
        <position position="418"/>
    </location>
</feature>
<dbReference type="SUPFAM" id="SSF52743">
    <property type="entry name" value="Subtilisin-like"/>
    <property type="match status" value="1"/>
</dbReference>
<sequence length="475" mass="51722">MNRNNFWIHFCIAVILIAFAAVLGQLRLWQSKPLFSRNTAVKSTPKPIAPKRSVDERQPEVLVKFRSDVSLAEIRRIAEKNNDRIEDQIEEVKGLIAIDDLDNGNAETVAEQYAQMSNLVKYAEPNYEIKLDDPTVFSVSDALLRESESNPVTPNDPKFSEQWALNNSGQNGGKANADVAALKAWIKTQGSTDVVVAVLDTGVDYKHTDLAANMWFRPDNVPQYRDQELGTFNDLQGFNAADNLSDPMDDNGHGTHCSGIIGAEGDNDEGIAGINWKVKIMPLKFMGRGGFGTTKDAIEAINYAIDRKRNGVNVRIINASWGSTVYSKALEDVIRAAGEEGILFVAAAGNNGSSNDRSPHYPSNYNLPNVISVAALDRNDNLASFSNFGVKTVHIAAPGREILSTWLGDEYREASGTSMATPYVAGLAGLVLASEPKLSVEKLRERVLKSVDKLDSLNGKVETGGRINAGKALGN</sequence>
<evidence type="ECO:0000256" key="7">
    <source>
        <dbReference type="SAM" id="Phobius"/>
    </source>
</evidence>
<keyword evidence="7" id="KW-1133">Transmembrane helix</keyword>
<evidence type="ECO:0000256" key="1">
    <source>
        <dbReference type="ARBA" id="ARBA00011073"/>
    </source>
</evidence>
<gene>
    <name evidence="10" type="ORF">AVDCRST_MAG74-1304</name>
</gene>
<reference evidence="10" key="1">
    <citation type="submission" date="2020-02" db="EMBL/GenBank/DDBJ databases">
        <authorList>
            <person name="Meier V. D."/>
        </authorList>
    </citation>
    <scope>NUCLEOTIDE SEQUENCE</scope>
    <source>
        <strain evidence="10">AVDCRST_MAG74</strain>
    </source>
</reference>
<organism evidence="10">
    <name type="scientific">uncultured Pyrinomonadaceae bacterium</name>
    <dbReference type="NCBI Taxonomy" id="2283094"/>
    <lineage>
        <taxon>Bacteria</taxon>
        <taxon>Pseudomonadati</taxon>
        <taxon>Acidobacteriota</taxon>
        <taxon>Blastocatellia</taxon>
        <taxon>Blastocatellales</taxon>
        <taxon>Pyrinomonadaceae</taxon>
        <taxon>environmental samples</taxon>
    </lineage>
</organism>
<protein>
    <submittedName>
        <fullName evidence="10">Serine protease, subtilase family</fullName>
    </submittedName>
</protein>
<dbReference type="PROSITE" id="PS00136">
    <property type="entry name" value="SUBTILASE_ASP"/>
    <property type="match status" value="1"/>
</dbReference>
<accession>A0A6J4N1U7</accession>
<feature type="domain" description="Peptidase S8/S53" evidence="8">
    <location>
        <begin position="192"/>
        <end position="454"/>
    </location>
</feature>
<dbReference type="PROSITE" id="PS51892">
    <property type="entry name" value="SUBTILASE"/>
    <property type="match status" value="1"/>
</dbReference>
<evidence type="ECO:0000259" key="9">
    <source>
        <dbReference type="Pfam" id="PF22148"/>
    </source>
</evidence>
<keyword evidence="4 5" id="KW-0720">Serine protease</keyword>
<dbReference type="Pfam" id="PF00082">
    <property type="entry name" value="Peptidase_S8"/>
    <property type="match status" value="1"/>
</dbReference>
<evidence type="ECO:0000313" key="10">
    <source>
        <dbReference type="EMBL" id="CAA9375336.1"/>
    </source>
</evidence>
<dbReference type="InterPro" id="IPR022398">
    <property type="entry name" value="Peptidase_S8_His-AS"/>
</dbReference>
<feature type="active site" description="Charge relay system" evidence="5">
    <location>
        <position position="253"/>
    </location>
</feature>
<dbReference type="Pfam" id="PF22148">
    <property type="entry name" value="Fervidolysin_NPro-like"/>
    <property type="match status" value="1"/>
</dbReference>
<name>A0A6J4N1U7_9BACT</name>
<dbReference type="AlphaFoldDB" id="A0A6J4N1U7"/>
<evidence type="ECO:0000256" key="5">
    <source>
        <dbReference type="PROSITE-ProRule" id="PRU01240"/>
    </source>
</evidence>
<dbReference type="PROSITE" id="PS00137">
    <property type="entry name" value="SUBTILASE_HIS"/>
    <property type="match status" value="1"/>
</dbReference>
<dbReference type="InterPro" id="IPR023827">
    <property type="entry name" value="Peptidase_S8_Asp-AS"/>
</dbReference>
<evidence type="ECO:0000256" key="6">
    <source>
        <dbReference type="RuleBase" id="RU003355"/>
    </source>
</evidence>
<dbReference type="EMBL" id="CADCUR010000001">
    <property type="protein sequence ID" value="CAA9375336.1"/>
    <property type="molecule type" value="Genomic_DNA"/>
</dbReference>
<evidence type="ECO:0000256" key="3">
    <source>
        <dbReference type="ARBA" id="ARBA00022801"/>
    </source>
</evidence>
<dbReference type="GO" id="GO:0006508">
    <property type="term" value="P:proteolysis"/>
    <property type="evidence" value="ECO:0007669"/>
    <property type="project" value="UniProtKB-KW"/>
</dbReference>
<evidence type="ECO:0000259" key="8">
    <source>
        <dbReference type="Pfam" id="PF00082"/>
    </source>
</evidence>
<dbReference type="PRINTS" id="PR00723">
    <property type="entry name" value="SUBTILISIN"/>
</dbReference>
<dbReference type="InterPro" id="IPR036852">
    <property type="entry name" value="Peptidase_S8/S53_dom_sf"/>
</dbReference>
<dbReference type="PROSITE" id="PS00138">
    <property type="entry name" value="SUBTILASE_SER"/>
    <property type="match status" value="1"/>
</dbReference>
<dbReference type="PANTHER" id="PTHR43399:SF4">
    <property type="entry name" value="CELL WALL-ASSOCIATED PROTEASE"/>
    <property type="match status" value="1"/>
</dbReference>
<feature type="active site" description="Charge relay system" evidence="5">
    <location>
        <position position="200"/>
    </location>
</feature>
<keyword evidence="2 5" id="KW-0645">Protease</keyword>
<dbReference type="InterPro" id="IPR023828">
    <property type="entry name" value="Peptidase_S8_Ser-AS"/>
</dbReference>
<evidence type="ECO:0000256" key="4">
    <source>
        <dbReference type="ARBA" id="ARBA00022825"/>
    </source>
</evidence>
<dbReference type="InterPro" id="IPR034204">
    <property type="entry name" value="PfSUB1-like_cat_dom"/>
</dbReference>
<dbReference type="InterPro" id="IPR054399">
    <property type="entry name" value="Fervidolysin-like_N_prodom"/>
</dbReference>
<dbReference type="InterPro" id="IPR051048">
    <property type="entry name" value="Peptidase_S8/S53_subtilisin"/>
</dbReference>